<dbReference type="Pfam" id="PF18962">
    <property type="entry name" value="Por_Secre_tail"/>
    <property type="match status" value="1"/>
</dbReference>
<dbReference type="OrthoDB" id="1404271at2"/>
<comment type="caution">
    <text evidence="2">The sequence shown here is derived from an EMBL/GenBank/DDBJ whole genome shotgun (WGS) entry which is preliminary data.</text>
</comment>
<gene>
    <name evidence="2" type="ORF">FDY95_20140</name>
</gene>
<dbReference type="InterPro" id="IPR026444">
    <property type="entry name" value="Secre_tail"/>
</dbReference>
<accession>A0A5R8WKW0</accession>
<dbReference type="EMBL" id="VAJM01000013">
    <property type="protein sequence ID" value="TLM89386.1"/>
    <property type="molecule type" value="Genomic_DNA"/>
</dbReference>
<protein>
    <submittedName>
        <fullName evidence="2">T9SS type A sorting domain-containing protein</fullName>
    </submittedName>
</protein>
<name>A0A5R8WKW0_9BACT</name>
<evidence type="ECO:0000259" key="1">
    <source>
        <dbReference type="Pfam" id="PF18962"/>
    </source>
</evidence>
<evidence type="ECO:0000313" key="2">
    <source>
        <dbReference type="EMBL" id="TLM89386.1"/>
    </source>
</evidence>
<sequence>MFKASSLTLAAQPAQLRDEAAAYPNPTAGELQLPAGHTYREAKLYDTAGRLCRSLRLAPGSRQLELGQVPDGLYQLELRNAAGAAVTQRLAVQH</sequence>
<feature type="domain" description="Secretion system C-terminal sorting" evidence="1">
    <location>
        <begin position="23"/>
        <end position="90"/>
    </location>
</feature>
<organism evidence="2 3">
    <name type="scientific">Hymenobacter jeollabukensis</name>
    <dbReference type="NCBI Taxonomy" id="2025313"/>
    <lineage>
        <taxon>Bacteria</taxon>
        <taxon>Pseudomonadati</taxon>
        <taxon>Bacteroidota</taxon>
        <taxon>Cytophagia</taxon>
        <taxon>Cytophagales</taxon>
        <taxon>Hymenobacteraceae</taxon>
        <taxon>Hymenobacter</taxon>
    </lineage>
</organism>
<evidence type="ECO:0000313" key="3">
    <source>
        <dbReference type="Proteomes" id="UP000305517"/>
    </source>
</evidence>
<dbReference type="NCBIfam" id="TIGR04183">
    <property type="entry name" value="Por_Secre_tail"/>
    <property type="match status" value="1"/>
</dbReference>
<dbReference type="Proteomes" id="UP000305517">
    <property type="component" value="Unassembled WGS sequence"/>
</dbReference>
<keyword evidence="3" id="KW-1185">Reference proteome</keyword>
<dbReference type="RefSeq" id="WP_138080333.1">
    <property type="nucleotide sequence ID" value="NZ_VAJM01000013.1"/>
</dbReference>
<proteinExistence type="predicted"/>
<reference evidence="2 3" key="1">
    <citation type="submission" date="2019-05" db="EMBL/GenBank/DDBJ databases">
        <title>Hymenobacter edaphi sp. nov., isolated from abandoned arsenic-contaminated farmland soil.</title>
        <authorList>
            <person name="Nie L."/>
        </authorList>
    </citation>
    <scope>NUCLEOTIDE SEQUENCE [LARGE SCALE GENOMIC DNA]</scope>
    <source>
        <strain evidence="2 3">1-3-3-8</strain>
    </source>
</reference>
<dbReference type="AlphaFoldDB" id="A0A5R8WKW0"/>